<dbReference type="InterPro" id="IPR010889">
    <property type="entry name" value="DUF1515"/>
</dbReference>
<dbReference type="AlphaFoldDB" id="A0A387FWB9"/>
<evidence type="ECO:0000313" key="3">
    <source>
        <dbReference type="Proteomes" id="UP000282195"/>
    </source>
</evidence>
<name>A0A387FWB9_9HYPH</name>
<feature type="region of interest" description="Disordered" evidence="1">
    <location>
        <begin position="136"/>
        <end position="166"/>
    </location>
</feature>
<dbReference type="KEGG" id="rjg:CCGE525_16805"/>
<organism evidence="2 3">
    <name type="scientific">Rhizobium jaguaris</name>
    <dbReference type="NCBI Taxonomy" id="1312183"/>
    <lineage>
        <taxon>Bacteria</taxon>
        <taxon>Pseudomonadati</taxon>
        <taxon>Pseudomonadota</taxon>
        <taxon>Alphaproteobacteria</taxon>
        <taxon>Hyphomicrobiales</taxon>
        <taxon>Rhizobiaceae</taxon>
        <taxon>Rhizobium/Agrobacterium group</taxon>
        <taxon>Rhizobium</taxon>
    </lineage>
</organism>
<evidence type="ECO:0000256" key="1">
    <source>
        <dbReference type="SAM" id="MobiDB-lite"/>
    </source>
</evidence>
<keyword evidence="3" id="KW-1185">Reference proteome</keyword>
<feature type="compositionally biased region" description="Basic and acidic residues" evidence="1">
    <location>
        <begin position="148"/>
        <end position="159"/>
    </location>
</feature>
<dbReference type="Pfam" id="PF07439">
    <property type="entry name" value="DUF1515"/>
    <property type="match status" value="1"/>
</dbReference>
<dbReference type="OrthoDB" id="8368387at2"/>
<dbReference type="EMBL" id="CP032694">
    <property type="protein sequence ID" value="AYG61505.1"/>
    <property type="molecule type" value="Genomic_DNA"/>
</dbReference>
<accession>A0A387FWB9</accession>
<gene>
    <name evidence="2" type="ORF">CCGE525_16805</name>
</gene>
<dbReference type="Proteomes" id="UP000282195">
    <property type="component" value="Chromosome"/>
</dbReference>
<proteinExistence type="predicted"/>
<sequence>MLVGGSSASSSAFRRLRSAFRPGNTARTSSSSIVPLAACSISRSSMHRRMDDLVDRVSKVETGMKDVQDDVKVMKPVTEEVRAWKQRGIGGLFVVGAHIYPDDLFHQYHFVAGQGGSVSPSERLPDISVVAMGGHEHGTSMVGSLGDDTERQARSDGHDHKHGTGG</sequence>
<reference evidence="2 3" key="1">
    <citation type="submission" date="2018-10" db="EMBL/GenBank/DDBJ databases">
        <title>Rhizobium etli, R. leguminosarum and a new Rhizobium genospecies from Phaseolus dumosus.</title>
        <authorList>
            <person name="Ramirez-Puebla S.T."/>
            <person name="Rogel-Hernandez M.A."/>
            <person name="Guerrero G."/>
            <person name="Ormeno-Orrillo E."/>
            <person name="Martinez-Romero J.C."/>
            <person name="Negrete-Yankelevich S."/>
            <person name="Martinez-Romero E."/>
        </authorList>
    </citation>
    <scope>NUCLEOTIDE SEQUENCE [LARGE SCALE GENOMIC DNA]</scope>
    <source>
        <strain evidence="2 3">CCGE525</strain>
    </source>
</reference>
<protein>
    <submittedName>
        <fullName evidence="2">DUF1515 domain-containing protein</fullName>
    </submittedName>
</protein>
<evidence type="ECO:0000313" key="2">
    <source>
        <dbReference type="EMBL" id="AYG61505.1"/>
    </source>
</evidence>